<name>A0A916SG56_9BURK</name>
<dbReference type="Proteomes" id="UP000620596">
    <property type="component" value="Unassembled WGS sequence"/>
</dbReference>
<gene>
    <name evidence="2" type="ORF">GCM10011496_16230</name>
</gene>
<reference evidence="2" key="2">
    <citation type="submission" date="2020-09" db="EMBL/GenBank/DDBJ databases">
        <authorList>
            <person name="Sun Q."/>
            <person name="Zhou Y."/>
        </authorList>
    </citation>
    <scope>NUCLEOTIDE SEQUENCE</scope>
    <source>
        <strain evidence="2">CGMCC 1.15322</strain>
    </source>
</reference>
<dbReference type="AlphaFoldDB" id="A0A916SG56"/>
<organism evidence="2 3">
    <name type="scientific">Polaromonas eurypsychrophila</name>
    <dbReference type="NCBI Taxonomy" id="1614635"/>
    <lineage>
        <taxon>Bacteria</taxon>
        <taxon>Pseudomonadati</taxon>
        <taxon>Pseudomonadota</taxon>
        <taxon>Betaproteobacteria</taxon>
        <taxon>Burkholderiales</taxon>
        <taxon>Comamonadaceae</taxon>
        <taxon>Polaromonas</taxon>
    </lineage>
</organism>
<evidence type="ECO:0000313" key="2">
    <source>
        <dbReference type="EMBL" id="GGA95796.1"/>
    </source>
</evidence>
<feature type="compositionally biased region" description="Polar residues" evidence="1">
    <location>
        <begin position="55"/>
        <end position="64"/>
    </location>
</feature>
<evidence type="ECO:0000256" key="1">
    <source>
        <dbReference type="SAM" id="MobiDB-lite"/>
    </source>
</evidence>
<sequence length="64" mass="7082">MLSTSGQKVTEKKYESAAAADTAGFYRLVETVVRQNDKRDCSSAVLDGPGEQHTRFIQFSPQDD</sequence>
<comment type="caution">
    <text evidence="2">The sequence shown here is derived from an EMBL/GenBank/DDBJ whole genome shotgun (WGS) entry which is preliminary data.</text>
</comment>
<dbReference type="EMBL" id="BMIG01000004">
    <property type="protein sequence ID" value="GGA95796.1"/>
    <property type="molecule type" value="Genomic_DNA"/>
</dbReference>
<dbReference type="RefSeq" id="WP_188707844.1">
    <property type="nucleotide sequence ID" value="NZ_BMIG01000004.1"/>
</dbReference>
<feature type="region of interest" description="Disordered" evidence="1">
    <location>
        <begin position="41"/>
        <end position="64"/>
    </location>
</feature>
<accession>A0A916SG56</accession>
<keyword evidence="3" id="KW-1185">Reference proteome</keyword>
<protein>
    <submittedName>
        <fullName evidence="2">Uncharacterized protein</fullName>
    </submittedName>
</protein>
<reference evidence="2" key="1">
    <citation type="journal article" date="2014" name="Int. J. Syst. Evol. Microbiol.">
        <title>Complete genome sequence of Corynebacterium casei LMG S-19264T (=DSM 44701T), isolated from a smear-ripened cheese.</title>
        <authorList>
            <consortium name="US DOE Joint Genome Institute (JGI-PGF)"/>
            <person name="Walter F."/>
            <person name="Albersmeier A."/>
            <person name="Kalinowski J."/>
            <person name="Ruckert C."/>
        </authorList>
    </citation>
    <scope>NUCLEOTIDE SEQUENCE</scope>
    <source>
        <strain evidence="2">CGMCC 1.15322</strain>
    </source>
</reference>
<evidence type="ECO:0000313" key="3">
    <source>
        <dbReference type="Proteomes" id="UP000620596"/>
    </source>
</evidence>
<proteinExistence type="predicted"/>